<feature type="domain" description="GtrA/DPMS transmembrane" evidence="7">
    <location>
        <begin position="17"/>
        <end position="135"/>
    </location>
</feature>
<dbReference type="InterPro" id="IPR007267">
    <property type="entry name" value="GtrA_DPMS_TM"/>
</dbReference>
<proteinExistence type="inferred from homology"/>
<gene>
    <name evidence="8" type="primary">gtcA</name>
    <name evidence="8" type="ORF">HMPREF9013_0333</name>
</gene>
<evidence type="ECO:0000313" key="8">
    <source>
        <dbReference type="EMBL" id="EFC05399.1"/>
    </source>
</evidence>
<keyword evidence="5 6" id="KW-0472">Membrane</keyword>
<keyword evidence="3 6" id="KW-0812">Transmembrane</keyword>
<evidence type="ECO:0000259" key="7">
    <source>
        <dbReference type="Pfam" id="PF04138"/>
    </source>
</evidence>
<reference evidence="9" key="1">
    <citation type="submission" date="2009-12" db="EMBL/GenBank/DDBJ databases">
        <title>Sequence of Clostridiales genomosp. BVAB3 str. UPII9-5.</title>
        <authorList>
            <person name="Madupu R."/>
            <person name="Durkin A.S."/>
            <person name="Torralba M."/>
            <person name="Methe B."/>
            <person name="Sutton G.G."/>
            <person name="Strausberg R.L."/>
            <person name="Nelson K.E."/>
        </authorList>
    </citation>
    <scope>NUCLEOTIDE SEQUENCE [LARGE SCALE GENOMIC DNA]</scope>
    <source>
        <strain evidence="9">W1219</strain>
    </source>
</reference>
<dbReference type="OrthoDB" id="361483at2"/>
<evidence type="ECO:0000256" key="5">
    <source>
        <dbReference type="ARBA" id="ARBA00023136"/>
    </source>
</evidence>
<comment type="caution">
    <text evidence="8">The sequence shown here is derived from an EMBL/GenBank/DDBJ whole genome shotgun (WGS) entry which is preliminary data.</text>
</comment>
<evidence type="ECO:0000256" key="3">
    <source>
        <dbReference type="ARBA" id="ARBA00022692"/>
    </source>
</evidence>
<dbReference type="eggNOG" id="COG2246">
    <property type="taxonomic scope" value="Bacteria"/>
</dbReference>
<sequence length="145" mass="16832">MTSIMMIKKIHTEIMAYILIGLLTEVITLGTYYLCTSLFLDIQRAVELQIANIISWMVAVVFAYFANKIIVFKSQNPHWLRESFSFITSRIFTLLLSMGLMYIFVTILHLDDKIMKLLVELVVVVLNYLTSKFMVYPMGKMDDTK</sequence>
<keyword evidence="4 6" id="KW-1133">Transmembrane helix</keyword>
<dbReference type="AlphaFoldDB" id="D2MPU6"/>
<accession>D2MPU6</accession>
<dbReference type="GO" id="GO:0005886">
    <property type="term" value="C:plasma membrane"/>
    <property type="evidence" value="ECO:0007669"/>
    <property type="project" value="TreeGrafter"/>
</dbReference>
<comment type="similarity">
    <text evidence="2">Belongs to the GtrA family.</text>
</comment>
<feature type="transmembrane region" description="Helical" evidence="6">
    <location>
        <begin position="87"/>
        <end position="108"/>
    </location>
</feature>
<name>D2MPU6_9FIRM</name>
<keyword evidence="9" id="KW-1185">Reference proteome</keyword>
<dbReference type="Proteomes" id="UP000005017">
    <property type="component" value="Unassembled WGS sequence"/>
</dbReference>
<dbReference type="EMBL" id="ADFR01000014">
    <property type="protein sequence ID" value="EFC05399.1"/>
    <property type="molecule type" value="Genomic_DNA"/>
</dbReference>
<dbReference type="PANTHER" id="PTHR38459:SF5">
    <property type="entry name" value="CELL WALL TEICHOIC ACID GLYCOSYLATION PROTEIN GTCA"/>
    <property type="match status" value="1"/>
</dbReference>
<feature type="transmembrane region" description="Helical" evidence="6">
    <location>
        <begin position="46"/>
        <end position="66"/>
    </location>
</feature>
<dbReference type="PANTHER" id="PTHR38459">
    <property type="entry name" value="PROPHAGE BACTOPRENOL-LINKED GLUCOSE TRANSLOCASE HOMOLOG"/>
    <property type="match status" value="1"/>
</dbReference>
<protein>
    <submittedName>
        <fullName evidence="8">Cell wall teichoic acid glycosylation protein GtcA</fullName>
    </submittedName>
</protein>
<feature type="transmembrane region" description="Helical" evidence="6">
    <location>
        <begin position="114"/>
        <end position="135"/>
    </location>
</feature>
<dbReference type="GO" id="GO:0000271">
    <property type="term" value="P:polysaccharide biosynthetic process"/>
    <property type="evidence" value="ECO:0007669"/>
    <property type="project" value="InterPro"/>
</dbReference>
<organism evidence="8 9">
    <name type="scientific">Bulleidia extructa W1219</name>
    <dbReference type="NCBI Taxonomy" id="679192"/>
    <lineage>
        <taxon>Bacteria</taxon>
        <taxon>Bacillati</taxon>
        <taxon>Bacillota</taxon>
        <taxon>Erysipelotrichia</taxon>
        <taxon>Erysipelotrichales</taxon>
        <taxon>Erysipelotrichaceae</taxon>
        <taxon>Bulleidia</taxon>
    </lineage>
</organism>
<evidence type="ECO:0000256" key="4">
    <source>
        <dbReference type="ARBA" id="ARBA00022989"/>
    </source>
</evidence>
<feature type="transmembrane region" description="Helical" evidence="6">
    <location>
        <begin position="14"/>
        <end position="34"/>
    </location>
</feature>
<comment type="subcellular location">
    <subcellularLocation>
        <location evidence="1">Membrane</location>
        <topology evidence="1">Multi-pass membrane protein</topology>
    </subcellularLocation>
</comment>
<dbReference type="STRING" id="679192.HMPREF9013_0333"/>
<evidence type="ECO:0000313" key="9">
    <source>
        <dbReference type="Proteomes" id="UP000005017"/>
    </source>
</evidence>
<dbReference type="InterPro" id="IPR051401">
    <property type="entry name" value="GtrA_CellWall_Glycosyl"/>
</dbReference>
<evidence type="ECO:0000256" key="1">
    <source>
        <dbReference type="ARBA" id="ARBA00004141"/>
    </source>
</evidence>
<evidence type="ECO:0000256" key="6">
    <source>
        <dbReference type="SAM" id="Phobius"/>
    </source>
</evidence>
<dbReference type="Pfam" id="PF04138">
    <property type="entry name" value="GtrA_DPMS_TM"/>
    <property type="match status" value="1"/>
</dbReference>
<evidence type="ECO:0000256" key="2">
    <source>
        <dbReference type="ARBA" id="ARBA00009399"/>
    </source>
</evidence>